<organism evidence="2 3">
    <name type="scientific">Brucella anthropi</name>
    <name type="common">Ochrobactrum anthropi</name>
    <dbReference type="NCBI Taxonomy" id="529"/>
    <lineage>
        <taxon>Bacteria</taxon>
        <taxon>Pseudomonadati</taxon>
        <taxon>Pseudomonadota</taxon>
        <taxon>Alphaproteobacteria</taxon>
        <taxon>Hyphomicrobiales</taxon>
        <taxon>Brucellaceae</taxon>
        <taxon>Brucella/Ochrobactrum group</taxon>
        <taxon>Brucella</taxon>
    </lineage>
</organism>
<evidence type="ECO:0000313" key="2">
    <source>
        <dbReference type="EMBL" id="MBE0561851.1"/>
    </source>
</evidence>
<gene>
    <name evidence="2" type="ORF">IH622_13695</name>
</gene>
<dbReference type="Proteomes" id="UP000642265">
    <property type="component" value="Unassembled WGS sequence"/>
</dbReference>
<feature type="compositionally biased region" description="Gly residues" evidence="1">
    <location>
        <begin position="251"/>
        <end position="260"/>
    </location>
</feature>
<comment type="caution">
    <text evidence="2">The sequence shown here is derived from an EMBL/GenBank/DDBJ whole genome shotgun (WGS) entry which is preliminary data.</text>
</comment>
<evidence type="ECO:0000256" key="1">
    <source>
        <dbReference type="SAM" id="MobiDB-lite"/>
    </source>
</evidence>
<feature type="compositionally biased region" description="Polar residues" evidence="1">
    <location>
        <begin position="236"/>
        <end position="248"/>
    </location>
</feature>
<proteinExistence type="predicted"/>
<reference evidence="2" key="2">
    <citation type="submission" date="2020-10" db="EMBL/GenBank/DDBJ databases">
        <title>Enrichment of novel Verrucomicrobia, Bacteroidetes and Krumholzibacteria in an oxygen-limited, methane- and iron-fed bioreactor inoculated with Bothnian Sea sediments.</title>
        <authorList>
            <person name="Martins P.D."/>
            <person name="de Jong A."/>
            <person name="Lenstra W.K."/>
            <person name="van Helmond N.A.G.M."/>
            <person name="Slomp C.P."/>
            <person name="Jetten M.S.M."/>
            <person name="Welte C.U."/>
            <person name="Rasigraf O."/>
        </authorList>
    </citation>
    <scope>NUCLEOTIDE SEQUENCE</scope>
    <source>
        <strain evidence="2">MAG47</strain>
    </source>
</reference>
<evidence type="ECO:0000313" key="3">
    <source>
        <dbReference type="Proteomes" id="UP000642265"/>
    </source>
</evidence>
<dbReference type="EMBL" id="JACZKO010000038">
    <property type="protein sequence ID" value="MBE0561851.1"/>
    <property type="molecule type" value="Genomic_DNA"/>
</dbReference>
<accession>A0A8I0N7N3</accession>
<dbReference type="AlphaFoldDB" id="A0A8I0N7N3"/>
<feature type="region of interest" description="Disordered" evidence="1">
    <location>
        <begin position="236"/>
        <end position="260"/>
    </location>
</feature>
<protein>
    <submittedName>
        <fullName evidence="2">Uncharacterized protein</fullName>
    </submittedName>
</protein>
<sequence>MCGGGGGDQYDAYKKGDFQNWKNQFDQKAAIETQLANGEISQAQADAALAQYGAGSQFEKLSNKIKSDASAGMEQREVSRQHDVGLGRIGIDKAFNKFDDNYYGGYQDNYSGYYMPQLDKQYGEAVDKMTSTLAGRGMLESSVGADTFAKLAKDNADARTNIANEGLDASNKLRGTVENAKSNLYSLNEASANPQAVNAQAIGQATSLVAPPTYSPLGQVFASALGSFGNYVSSKNNTPTRNYQSAYGSPTGYGSGSVVR</sequence>
<name>A0A8I0N7N3_BRUAN</name>
<reference evidence="2" key="1">
    <citation type="submission" date="2020-09" db="EMBL/GenBank/DDBJ databases">
        <authorList>
            <person name="Dalcin Martins P."/>
        </authorList>
    </citation>
    <scope>NUCLEOTIDE SEQUENCE</scope>
    <source>
        <strain evidence="2">MAG47</strain>
    </source>
</reference>